<dbReference type="InterPro" id="IPR035906">
    <property type="entry name" value="MetI-like_sf"/>
</dbReference>
<dbReference type="GO" id="GO:0005886">
    <property type="term" value="C:plasma membrane"/>
    <property type="evidence" value="ECO:0007669"/>
    <property type="project" value="UniProtKB-SubCell"/>
</dbReference>
<name>A0A7Y9I754_9ACTN</name>
<comment type="subcellular location">
    <subcellularLocation>
        <location evidence="5">Cell membrane</location>
        <topology evidence="5">Multi-pass membrane protein</topology>
    </subcellularLocation>
    <subcellularLocation>
        <location evidence="1">Membrane</location>
        <topology evidence="1">Multi-pass membrane protein</topology>
    </subcellularLocation>
</comment>
<evidence type="ECO:0000256" key="1">
    <source>
        <dbReference type="ARBA" id="ARBA00004141"/>
    </source>
</evidence>
<dbReference type="Proteomes" id="UP000569914">
    <property type="component" value="Unassembled WGS sequence"/>
</dbReference>
<dbReference type="EMBL" id="JACCBU010000001">
    <property type="protein sequence ID" value="NYE71497.1"/>
    <property type="molecule type" value="Genomic_DNA"/>
</dbReference>
<dbReference type="PROSITE" id="PS50928">
    <property type="entry name" value="ABC_TM1"/>
    <property type="match status" value="1"/>
</dbReference>
<reference evidence="7 8" key="1">
    <citation type="submission" date="2020-07" db="EMBL/GenBank/DDBJ databases">
        <title>Sequencing the genomes of 1000 actinobacteria strains.</title>
        <authorList>
            <person name="Klenk H.-P."/>
        </authorList>
    </citation>
    <scope>NUCLEOTIDE SEQUENCE [LARGE SCALE GENOMIC DNA]</scope>
    <source>
        <strain evidence="7 8">DSM 22083</strain>
    </source>
</reference>
<evidence type="ECO:0000256" key="3">
    <source>
        <dbReference type="ARBA" id="ARBA00022989"/>
    </source>
</evidence>
<dbReference type="RefSeq" id="WP_312879027.1">
    <property type="nucleotide sequence ID" value="NZ_JACCBU010000001.1"/>
</dbReference>
<comment type="similarity">
    <text evidence="5">Belongs to the binding-protein-dependent transport system permease family.</text>
</comment>
<gene>
    <name evidence="7" type="ORF">BKA15_002826</name>
</gene>
<keyword evidence="3 5" id="KW-1133">Transmembrane helix</keyword>
<protein>
    <submittedName>
        <fullName evidence="7">Peptide/nickel transport system permease protein</fullName>
    </submittedName>
</protein>
<dbReference type="GO" id="GO:0055085">
    <property type="term" value="P:transmembrane transport"/>
    <property type="evidence" value="ECO:0007669"/>
    <property type="project" value="InterPro"/>
</dbReference>
<dbReference type="PANTHER" id="PTHR43376">
    <property type="entry name" value="OLIGOPEPTIDE TRANSPORT SYSTEM PERMEASE PROTEIN"/>
    <property type="match status" value="1"/>
</dbReference>
<sequence>MYSLQYLLKRIGLLITVMWTAATINFLIPKLSPRDPIRERLLQAATQGGRNQTGLQQMAEAYSRDFGLDQPLWQQYLNSLLKVVRFDYGYSISQYPRTVNSVILDAMPWTLGLGLVSILIAFVIGTILGALLGWPRSPRWLRFFVPTSMLTSAVPAFVLGFLLIYVFAFQLKLFPLAGAYSRTATPEFSGEFILDVIRHAFLPACALILFQLGGQALQMRSLMVMTTGEDYIIFADAKGLKPRRIFLKYAVRNALLPQVTGLVMSLGTFIFSTVLVETLFAYPGLGGLINGSIQVLDYNLLYGITMILVFAVCIATLIVDLIYPLLDPRIRYGKA</sequence>
<evidence type="ECO:0000313" key="8">
    <source>
        <dbReference type="Proteomes" id="UP000569914"/>
    </source>
</evidence>
<dbReference type="CDD" id="cd06261">
    <property type="entry name" value="TM_PBP2"/>
    <property type="match status" value="1"/>
</dbReference>
<evidence type="ECO:0000256" key="5">
    <source>
        <dbReference type="RuleBase" id="RU363032"/>
    </source>
</evidence>
<feature type="domain" description="ABC transmembrane type-1" evidence="6">
    <location>
        <begin position="107"/>
        <end position="323"/>
    </location>
</feature>
<feature type="transmembrane region" description="Helical" evidence="5">
    <location>
        <begin position="254"/>
        <end position="280"/>
    </location>
</feature>
<dbReference type="InterPro" id="IPR000515">
    <property type="entry name" value="MetI-like"/>
</dbReference>
<proteinExistence type="inferred from homology"/>
<dbReference type="Gene3D" id="1.10.3720.10">
    <property type="entry name" value="MetI-like"/>
    <property type="match status" value="1"/>
</dbReference>
<organism evidence="7 8">
    <name type="scientific">Microlunatus parietis</name>
    <dbReference type="NCBI Taxonomy" id="682979"/>
    <lineage>
        <taxon>Bacteria</taxon>
        <taxon>Bacillati</taxon>
        <taxon>Actinomycetota</taxon>
        <taxon>Actinomycetes</taxon>
        <taxon>Propionibacteriales</taxon>
        <taxon>Propionibacteriaceae</taxon>
        <taxon>Microlunatus</taxon>
    </lineage>
</organism>
<keyword evidence="5" id="KW-0813">Transport</keyword>
<dbReference type="AlphaFoldDB" id="A0A7Y9I754"/>
<evidence type="ECO:0000259" key="6">
    <source>
        <dbReference type="PROSITE" id="PS50928"/>
    </source>
</evidence>
<keyword evidence="2 5" id="KW-0812">Transmembrane</keyword>
<accession>A0A7Y9I754</accession>
<evidence type="ECO:0000313" key="7">
    <source>
        <dbReference type="EMBL" id="NYE71497.1"/>
    </source>
</evidence>
<comment type="caution">
    <text evidence="7">The sequence shown here is derived from an EMBL/GenBank/DDBJ whole genome shotgun (WGS) entry which is preliminary data.</text>
</comment>
<dbReference type="SUPFAM" id="SSF161098">
    <property type="entry name" value="MetI-like"/>
    <property type="match status" value="1"/>
</dbReference>
<feature type="transmembrane region" description="Helical" evidence="5">
    <location>
        <begin position="143"/>
        <end position="168"/>
    </location>
</feature>
<evidence type="ECO:0000256" key="2">
    <source>
        <dbReference type="ARBA" id="ARBA00022692"/>
    </source>
</evidence>
<feature type="transmembrane region" description="Helical" evidence="5">
    <location>
        <begin position="300"/>
        <end position="326"/>
    </location>
</feature>
<keyword evidence="8" id="KW-1185">Reference proteome</keyword>
<feature type="transmembrane region" description="Helical" evidence="5">
    <location>
        <begin position="109"/>
        <end position="131"/>
    </location>
</feature>
<feature type="transmembrane region" description="Helical" evidence="5">
    <location>
        <begin position="7"/>
        <end position="28"/>
    </location>
</feature>
<dbReference type="Pfam" id="PF00528">
    <property type="entry name" value="BPD_transp_1"/>
    <property type="match status" value="1"/>
</dbReference>
<keyword evidence="4 5" id="KW-0472">Membrane</keyword>
<evidence type="ECO:0000256" key="4">
    <source>
        <dbReference type="ARBA" id="ARBA00023136"/>
    </source>
</evidence>
<dbReference type="PANTHER" id="PTHR43376:SF1">
    <property type="entry name" value="OLIGOPEPTIDE TRANSPORT SYSTEM PERMEASE PROTEIN"/>
    <property type="match status" value="1"/>
</dbReference>